<organism evidence="1 2">
    <name type="scientific">Mycolicibacterium komossense</name>
    <dbReference type="NCBI Taxonomy" id="1779"/>
    <lineage>
        <taxon>Bacteria</taxon>
        <taxon>Bacillati</taxon>
        <taxon>Actinomycetota</taxon>
        <taxon>Actinomycetes</taxon>
        <taxon>Mycobacteriales</taxon>
        <taxon>Mycobacteriaceae</taxon>
        <taxon>Mycolicibacterium</taxon>
    </lineage>
</organism>
<dbReference type="PANTHER" id="PTHR23026">
    <property type="entry name" value="NADPH NITROREDUCTASE"/>
    <property type="match status" value="1"/>
</dbReference>
<accession>A0ABT3CCV9</accession>
<dbReference type="InterPro" id="IPR050627">
    <property type="entry name" value="Nitroreductase/BluB"/>
</dbReference>
<proteinExistence type="predicted"/>
<evidence type="ECO:0000313" key="1">
    <source>
        <dbReference type="EMBL" id="MCV7227303.1"/>
    </source>
</evidence>
<evidence type="ECO:0000313" key="2">
    <source>
        <dbReference type="Proteomes" id="UP001526201"/>
    </source>
</evidence>
<keyword evidence="2" id="KW-1185">Reference proteome</keyword>
<dbReference type="NCBIfam" id="NF047509">
    <property type="entry name" value="Rv3131_FMN_oxido"/>
    <property type="match status" value="1"/>
</dbReference>
<reference evidence="1 2" key="1">
    <citation type="journal article" date="2022" name="BMC Genomics">
        <title>Comparative genome analysis of mycobacteria focusing on tRNA and non-coding RNA.</title>
        <authorList>
            <person name="Behra P.R.K."/>
            <person name="Pettersson B.M.F."/>
            <person name="Ramesh M."/>
            <person name="Das S."/>
            <person name="Dasgupta S."/>
            <person name="Kirsebom L.A."/>
        </authorList>
    </citation>
    <scope>NUCLEOTIDE SEQUENCE [LARGE SCALE GENOMIC DNA]</scope>
    <source>
        <strain evidence="1 2">DSM 44078</strain>
    </source>
</reference>
<dbReference type="Proteomes" id="UP001526201">
    <property type="component" value="Unassembled WGS sequence"/>
</dbReference>
<sequence length="327" mass="35901">MPQHLVETDVIRSAIGLASRAPSLHNTQPWQWVTDGVELQLYLARGRIVRHTDAAGREALISCGAMLDHVRVAMAAAGRRTTVERFPNPDNPEHLATLTFSPLDYPADSVQLIADAIVLRRTDRLPFHAPVDFGRVESVLRRALATTRVRLDVLVDKERQDLVEASRVSEAARRFDTNYGADLDWWTAPFGLDSGIPRTALPSVPEADRVNINRHFPVGPSGDRRAAITHDESTVLVLSTPDDSRAAALECGEALSQVLLECTLAGLATCTITHLTEDPSARKVLAGLIRHAGVPQLLIRVGRVPTLEQGAPVTPRRTVDDILWVRF</sequence>
<name>A0ABT3CCV9_9MYCO</name>
<dbReference type="InterPro" id="IPR000415">
    <property type="entry name" value="Nitroreductase-like"/>
</dbReference>
<dbReference type="EMBL" id="JACKTY010000029">
    <property type="protein sequence ID" value="MCV7227303.1"/>
    <property type="molecule type" value="Genomic_DNA"/>
</dbReference>
<dbReference type="SUPFAM" id="SSF55469">
    <property type="entry name" value="FMN-dependent nitroreductase-like"/>
    <property type="match status" value="1"/>
</dbReference>
<comment type="caution">
    <text evidence="1">The sequence shown here is derived from an EMBL/GenBank/DDBJ whole genome shotgun (WGS) entry which is preliminary data.</text>
</comment>
<gene>
    <name evidence="1" type="ORF">H7J73_14810</name>
</gene>
<dbReference type="RefSeq" id="WP_264068244.1">
    <property type="nucleotide sequence ID" value="NZ_JACKTY010000029.1"/>
</dbReference>
<dbReference type="Gene3D" id="3.40.109.10">
    <property type="entry name" value="NADH Oxidase"/>
    <property type="match status" value="1"/>
</dbReference>
<protein>
    <submittedName>
        <fullName evidence="1">Nitroreductase family protein</fullName>
    </submittedName>
</protein>
<dbReference type="PANTHER" id="PTHR23026:SF123">
    <property type="entry name" value="NAD(P)H NITROREDUCTASE RV3131-RELATED"/>
    <property type="match status" value="1"/>
</dbReference>